<keyword evidence="8" id="KW-0520">NAD</keyword>
<dbReference type="RefSeq" id="WP_183417468.1">
    <property type="nucleotide sequence ID" value="NZ_JACHXA010000009.1"/>
</dbReference>
<feature type="domain" description="Pyridine nucleotide-disulphide oxidoreductase dimerisation" evidence="11">
    <location>
        <begin position="350"/>
        <end position="456"/>
    </location>
</feature>
<feature type="binding site" evidence="8">
    <location>
        <begin position="141"/>
        <end position="143"/>
    </location>
    <ligand>
        <name>FAD</name>
        <dbReference type="ChEBI" id="CHEBI:57692"/>
    </ligand>
</feature>
<evidence type="ECO:0000256" key="9">
    <source>
        <dbReference type="PIRSR" id="PIRSR000350-4"/>
    </source>
</evidence>
<feature type="binding site" evidence="8">
    <location>
        <position position="201"/>
    </location>
    <ligand>
        <name>NAD(+)</name>
        <dbReference type="ChEBI" id="CHEBI:57540"/>
    </ligand>
</feature>
<keyword evidence="6" id="KW-1015">Disulfide bond</keyword>
<keyword evidence="3 8" id="KW-0274">FAD</keyword>
<keyword evidence="13" id="KW-0670">Pyruvate</keyword>
<evidence type="ECO:0000256" key="2">
    <source>
        <dbReference type="ARBA" id="ARBA00022630"/>
    </source>
</evidence>
<protein>
    <submittedName>
        <fullName evidence="13">Pyruvate/2-oxoglutarate dehydrogenase complex dihydrolipoamide dehydrogenase (E3) component</fullName>
    </submittedName>
</protein>
<keyword evidence="4" id="KW-0521">NADP</keyword>
<dbReference type="Pfam" id="PF07992">
    <property type="entry name" value="Pyr_redox_2"/>
    <property type="match status" value="1"/>
</dbReference>
<dbReference type="GO" id="GO:0016668">
    <property type="term" value="F:oxidoreductase activity, acting on a sulfur group of donors, NAD(P) as acceptor"/>
    <property type="evidence" value="ECO:0007669"/>
    <property type="project" value="InterPro"/>
</dbReference>
<keyword evidence="2 10" id="KW-0285">Flavoprotein</keyword>
<comment type="similarity">
    <text evidence="1 10">Belongs to the class-I pyridine nucleotide-disulfide oxidoreductase family.</text>
</comment>
<evidence type="ECO:0000256" key="8">
    <source>
        <dbReference type="PIRSR" id="PIRSR000350-3"/>
    </source>
</evidence>
<proteinExistence type="inferred from homology"/>
<feature type="binding site" evidence="8">
    <location>
        <position position="53"/>
    </location>
    <ligand>
        <name>FAD</name>
        <dbReference type="ChEBI" id="CHEBI:57692"/>
    </ligand>
</feature>
<dbReference type="PANTHER" id="PTHR43014">
    <property type="entry name" value="MERCURIC REDUCTASE"/>
    <property type="match status" value="1"/>
</dbReference>
<dbReference type="EMBL" id="JACHXA010000009">
    <property type="protein sequence ID" value="MBB3066643.1"/>
    <property type="molecule type" value="Genomic_DNA"/>
</dbReference>
<feature type="binding site" evidence="8">
    <location>
        <position position="314"/>
    </location>
    <ligand>
        <name>FAD</name>
        <dbReference type="ChEBI" id="CHEBI:57692"/>
    </ligand>
</feature>
<feature type="binding site" evidence="8">
    <location>
        <position position="274"/>
    </location>
    <ligand>
        <name>NAD(+)</name>
        <dbReference type="ChEBI" id="CHEBI:57540"/>
    </ligand>
</feature>
<evidence type="ECO:0000256" key="10">
    <source>
        <dbReference type="RuleBase" id="RU003691"/>
    </source>
</evidence>
<dbReference type="InterPro" id="IPR036188">
    <property type="entry name" value="FAD/NAD-bd_sf"/>
</dbReference>
<dbReference type="InterPro" id="IPR012999">
    <property type="entry name" value="Pyr_OxRdtase_I_AS"/>
</dbReference>
<dbReference type="GO" id="GO:0003955">
    <property type="term" value="F:NAD(P)H dehydrogenase (quinone) activity"/>
    <property type="evidence" value="ECO:0007669"/>
    <property type="project" value="TreeGrafter"/>
</dbReference>
<feature type="disulfide bond" description="Redox-active" evidence="9">
    <location>
        <begin position="44"/>
        <end position="49"/>
    </location>
</feature>
<evidence type="ECO:0000256" key="3">
    <source>
        <dbReference type="ARBA" id="ARBA00022827"/>
    </source>
</evidence>
<evidence type="ECO:0000256" key="6">
    <source>
        <dbReference type="ARBA" id="ARBA00023157"/>
    </source>
</evidence>
<feature type="binding site" evidence="8">
    <location>
        <begin position="178"/>
        <end position="185"/>
    </location>
    <ligand>
        <name>NAD(+)</name>
        <dbReference type="ChEBI" id="CHEBI:57540"/>
    </ligand>
</feature>
<evidence type="ECO:0000256" key="4">
    <source>
        <dbReference type="ARBA" id="ARBA00022857"/>
    </source>
</evidence>
<evidence type="ECO:0000259" key="12">
    <source>
        <dbReference type="Pfam" id="PF07992"/>
    </source>
</evidence>
<comment type="caution">
    <text evidence="13">The sequence shown here is derived from an EMBL/GenBank/DDBJ whole genome shotgun (WGS) entry which is preliminary data.</text>
</comment>
<gene>
    <name evidence="13" type="ORF">FHR98_002951</name>
</gene>
<dbReference type="Gene3D" id="3.30.390.30">
    <property type="match status" value="1"/>
</dbReference>
<dbReference type="Proteomes" id="UP000581135">
    <property type="component" value="Unassembled WGS sequence"/>
</dbReference>
<dbReference type="InterPro" id="IPR001100">
    <property type="entry name" value="Pyr_nuc-diS_OxRdtase"/>
</dbReference>
<feature type="domain" description="FAD/NAD(P)-binding" evidence="12">
    <location>
        <begin position="7"/>
        <end position="329"/>
    </location>
</feature>
<evidence type="ECO:0000256" key="1">
    <source>
        <dbReference type="ARBA" id="ARBA00007532"/>
    </source>
</evidence>
<dbReference type="Pfam" id="PF02852">
    <property type="entry name" value="Pyr_redox_dim"/>
    <property type="match status" value="1"/>
</dbReference>
<organism evidence="13 14">
    <name type="scientific">Limibacillus halophilus</name>
    <dbReference type="NCBI Taxonomy" id="1579333"/>
    <lineage>
        <taxon>Bacteria</taxon>
        <taxon>Pseudomonadati</taxon>
        <taxon>Pseudomonadota</taxon>
        <taxon>Alphaproteobacteria</taxon>
        <taxon>Rhodospirillales</taxon>
        <taxon>Rhodovibrionaceae</taxon>
        <taxon>Limibacillus</taxon>
    </lineage>
</organism>
<dbReference type="GO" id="GO:0050660">
    <property type="term" value="F:flavin adenine dinucleotide binding"/>
    <property type="evidence" value="ECO:0007669"/>
    <property type="project" value="TreeGrafter"/>
</dbReference>
<dbReference type="SUPFAM" id="SSF55424">
    <property type="entry name" value="FAD/NAD-linked reductases, dimerisation (C-terminal) domain"/>
    <property type="match status" value="1"/>
</dbReference>
<name>A0A839T0G3_9PROT</name>
<evidence type="ECO:0000313" key="13">
    <source>
        <dbReference type="EMBL" id="MBB3066643.1"/>
    </source>
</evidence>
<evidence type="ECO:0000259" key="11">
    <source>
        <dbReference type="Pfam" id="PF02852"/>
    </source>
</evidence>
<dbReference type="PIRSF" id="PIRSF000350">
    <property type="entry name" value="Mercury_reductase_MerA"/>
    <property type="match status" value="1"/>
</dbReference>
<dbReference type="SUPFAM" id="SSF51905">
    <property type="entry name" value="FAD/NAD(P)-binding domain"/>
    <property type="match status" value="1"/>
</dbReference>
<evidence type="ECO:0000313" key="14">
    <source>
        <dbReference type="Proteomes" id="UP000581135"/>
    </source>
</evidence>
<dbReference type="InterPro" id="IPR023753">
    <property type="entry name" value="FAD/NAD-binding_dom"/>
</dbReference>
<evidence type="ECO:0000256" key="5">
    <source>
        <dbReference type="ARBA" id="ARBA00023002"/>
    </source>
</evidence>
<keyword evidence="7 10" id="KW-0676">Redox-active center</keyword>
<dbReference type="InterPro" id="IPR004099">
    <property type="entry name" value="Pyr_nucl-diS_OxRdtase_dimer"/>
</dbReference>
<keyword evidence="5 10" id="KW-0560">Oxidoreductase</keyword>
<keyword evidence="8" id="KW-0547">Nucleotide-binding</keyword>
<comment type="cofactor">
    <cofactor evidence="8">
        <name>FAD</name>
        <dbReference type="ChEBI" id="CHEBI:57692"/>
    </cofactor>
    <text evidence="8">Binds 1 FAD per subunit.</text>
</comment>
<dbReference type="PANTHER" id="PTHR43014:SF2">
    <property type="entry name" value="MERCURIC REDUCTASE"/>
    <property type="match status" value="1"/>
</dbReference>
<evidence type="ECO:0000256" key="7">
    <source>
        <dbReference type="ARBA" id="ARBA00023284"/>
    </source>
</evidence>
<dbReference type="PRINTS" id="PR00368">
    <property type="entry name" value="FADPNR"/>
</dbReference>
<reference evidence="13 14" key="1">
    <citation type="submission" date="2020-08" db="EMBL/GenBank/DDBJ databases">
        <title>Genomic Encyclopedia of Type Strains, Phase III (KMG-III): the genomes of soil and plant-associated and newly described type strains.</title>
        <authorList>
            <person name="Whitman W."/>
        </authorList>
    </citation>
    <scope>NUCLEOTIDE SEQUENCE [LARGE SCALE GENOMIC DNA]</scope>
    <source>
        <strain evidence="13 14">CECT 8803</strain>
    </source>
</reference>
<dbReference type="PROSITE" id="PS00076">
    <property type="entry name" value="PYRIDINE_REDOX_1"/>
    <property type="match status" value="1"/>
</dbReference>
<keyword evidence="14" id="KW-1185">Reference proteome</keyword>
<accession>A0A839T0G3</accession>
<dbReference type="AlphaFoldDB" id="A0A839T0G3"/>
<dbReference type="FunFam" id="3.30.390.30:FF:000001">
    <property type="entry name" value="Dihydrolipoyl dehydrogenase"/>
    <property type="match status" value="1"/>
</dbReference>
<dbReference type="PRINTS" id="PR00411">
    <property type="entry name" value="PNDRDTASEI"/>
</dbReference>
<dbReference type="Gene3D" id="3.50.50.60">
    <property type="entry name" value="FAD/NAD(P)-binding domain"/>
    <property type="match status" value="2"/>
</dbReference>
<dbReference type="InterPro" id="IPR016156">
    <property type="entry name" value="FAD/NAD-linked_Rdtase_dimer_sf"/>
</dbReference>
<sequence length="481" mass="51410">MSKPLEFDICVIGAGAAGLSIAAGASQLGARTALIEAGEMGGDCLNVGCVPSKALLAAAKAAHSGAEAAKFGITYTKPEVDFAGVMAHVKDVIAGIAPVDSQERFEGLGVTVIREWARFVDKDRVVAGEQEITAKRFVIATGSKPMVPPIEGLADVPFLTNETLFDLQEQPEHLIVMGGGPIGCELSQAFARLGTQVSIVEMASLLPKDDPEAADVVRQSLRKDGVFLHEGAKVTRVSSPVESPFKNGGVTVEVERQDGATEQLQGSHLLVAAGRTPSIQGLDLEKAGVEFHRAGVKVDAGLRTSNRKIYAVGDVAGGPQFTHVASYHASLFIRSFLFRLPARTDYSALPWVTYSDPELAHVGLTEKMADDQGLTVQVLRWPFAENDRAQSERQTAGLLKAITTPKGRILGCTIVGAHAGEAIYPWVLALHKKLSVKDMVGMIAPYPTFGEVTKRATGSYYTPKLFSERTKWLVRLLLKLG</sequence>